<dbReference type="Proteomes" id="UP001262032">
    <property type="component" value="Unassembled WGS sequence"/>
</dbReference>
<feature type="domain" description="Cytochrome C biogenesis protein transmembrane" evidence="7">
    <location>
        <begin position="23"/>
        <end position="233"/>
    </location>
</feature>
<evidence type="ECO:0000256" key="6">
    <source>
        <dbReference type="SAM" id="Phobius"/>
    </source>
</evidence>
<sequence>MEETALSIGGYFAEMVQSGALLVAMPLAVTAGTVSFISPCILPLVPGYLGYVSGLTDPSRPDNRRRVLTGVGLFILGFAAVFTLYGAAFGVIGGWLLQWQDILIRVLGVFVVFMGLVLVGGFSFLQTTRKLSFRPRAGAAGAPVLGVVFGLGWTPCMGPTLSAVLALSTTTGDPWRGALLGFLYCLGLGIPFVLVAVGLNWVTKTLGFIRRHIRAFNIIGGSLLVLVGILMVSGIWMLWIYQLQNLAATITTPV</sequence>
<dbReference type="AlphaFoldDB" id="A0AAW8NFJ4"/>
<comment type="caution">
    <text evidence="8">The sequence shown here is derived from an EMBL/GenBank/DDBJ whole genome shotgun (WGS) entry which is preliminary data.</text>
</comment>
<comment type="subcellular location">
    <subcellularLocation>
        <location evidence="1">Membrane</location>
        <topology evidence="1">Multi-pass membrane protein</topology>
    </subcellularLocation>
</comment>
<protein>
    <submittedName>
        <fullName evidence="8">Cytochrome c-type biogenesis protein</fullName>
    </submittedName>
</protein>
<dbReference type="InterPro" id="IPR051790">
    <property type="entry name" value="Cytochrome_c-biogenesis_DsbD"/>
</dbReference>
<evidence type="ECO:0000259" key="7">
    <source>
        <dbReference type="Pfam" id="PF02683"/>
    </source>
</evidence>
<feature type="transmembrane region" description="Helical" evidence="6">
    <location>
        <begin position="215"/>
        <end position="239"/>
    </location>
</feature>
<keyword evidence="4 6" id="KW-1133">Transmembrane helix</keyword>
<evidence type="ECO:0000256" key="1">
    <source>
        <dbReference type="ARBA" id="ARBA00004141"/>
    </source>
</evidence>
<feature type="transmembrane region" description="Helical" evidence="6">
    <location>
        <begin position="67"/>
        <end position="96"/>
    </location>
</feature>
<name>A0AAW8NFJ4_PSEOX</name>
<dbReference type="GO" id="GO:0017004">
    <property type="term" value="P:cytochrome complex assembly"/>
    <property type="evidence" value="ECO:0007669"/>
    <property type="project" value="InterPro"/>
</dbReference>
<accession>A0AAW8NFJ4</accession>
<dbReference type="RefSeq" id="WP_374724879.1">
    <property type="nucleotide sequence ID" value="NZ_JAVDWN010000017.1"/>
</dbReference>
<feature type="transmembrane region" description="Helical" evidence="6">
    <location>
        <begin position="102"/>
        <end position="125"/>
    </location>
</feature>
<feature type="transmembrane region" description="Helical" evidence="6">
    <location>
        <begin position="175"/>
        <end position="203"/>
    </location>
</feature>
<evidence type="ECO:0000256" key="2">
    <source>
        <dbReference type="ARBA" id="ARBA00006143"/>
    </source>
</evidence>
<proteinExistence type="inferred from homology"/>
<evidence type="ECO:0000256" key="5">
    <source>
        <dbReference type="ARBA" id="ARBA00023136"/>
    </source>
</evidence>
<gene>
    <name evidence="8" type="ORF">J2X12_003723</name>
</gene>
<dbReference type="Pfam" id="PF02683">
    <property type="entry name" value="DsbD_TM"/>
    <property type="match status" value="1"/>
</dbReference>
<keyword evidence="3 6" id="KW-0812">Transmembrane</keyword>
<organism evidence="8 9">
    <name type="scientific">Pseudarthrobacter oxydans</name>
    <name type="common">Arthrobacter oxydans</name>
    <dbReference type="NCBI Taxonomy" id="1671"/>
    <lineage>
        <taxon>Bacteria</taxon>
        <taxon>Bacillati</taxon>
        <taxon>Actinomycetota</taxon>
        <taxon>Actinomycetes</taxon>
        <taxon>Micrococcales</taxon>
        <taxon>Micrococcaceae</taxon>
        <taxon>Pseudarthrobacter</taxon>
    </lineage>
</organism>
<reference evidence="8" key="1">
    <citation type="submission" date="2023-07" db="EMBL/GenBank/DDBJ databases">
        <title>Sorghum-associated microbial communities from plants grown in Nebraska, USA.</title>
        <authorList>
            <person name="Schachtman D."/>
        </authorList>
    </citation>
    <scope>NUCLEOTIDE SEQUENCE</scope>
    <source>
        <strain evidence="8">BE261</strain>
    </source>
</reference>
<keyword evidence="5 6" id="KW-0472">Membrane</keyword>
<dbReference type="PANTHER" id="PTHR31272:SF4">
    <property type="entry name" value="CYTOCHROME C-TYPE BIOGENESIS PROTEIN HI_1454-RELATED"/>
    <property type="match status" value="1"/>
</dbReference>
<evidence type="ECO:0000313" key="8">
    <source>
        <dbReference type="EMBL" id="MDR7165669.1"/>
    </source>
</evidence>
<dbReference type="EMBL" id="JAVDWN010000017">
    <property type="protein sequence ID" value="MDR7165669.1"/>
    <property type="molecule type" value="Genomic_DNA"/>
</dbReference>
<evidence type="ECO:0000256" key="3">
    <source>
        <dbReference type="ARBA" id="ARBA00022692"/>
    </source>
</evidence>
<dbReference type="PANTHER" id="PTHR31272">
    <property type="entry name" value="CYTOCHROME C-TYPE BIOGENESIS PROTEIN HI_1454-RELATED"/>
    <property type="match status" value="1"/>
</dbReference>
<dbReference type="InterPro" id="IPR003834">
    <property type="entry name" value="Cyt_c_assmbl_TM_dom"/>
</dbReference>
<evidence type="ECO:0000313" key="9">
    <source>
        <dbReference type="Proteomes" id="UP001262032"/>
    </source>
</evidence>
<dbReference type="GO" id="GO:0016020">
    <property type="term" value="C:membrane"/>
    <property type="evidence" value="ECO:0007669"/>
    <property type="project" value="UniProtKB-SubCell"/>
</dbReference>
<evidence type="ECO:0000256" key="4">
    <source>
        <dbReference type="ARBA" id="ARBA00022989"/>
    </source>
</evidence>
<comment type="similarity">
    <text evidence="2">Belongs to the DsbD family.</text>
</comment>
<feature type="transmembrane region" description="Helical" evidence="6">
    <location>
        <begin position="20"/>
        <end position="46"/>
    </location>
</feature>